<evidence type="ECO:0000313" key="2">
    <source>
        <dbReference type="Proteomes" id="UP000027361"/>
    </source>
</evidence>
<dbReference type="GeneID" id="25267815"/>
<reference evidence="1 2" key="1">
    <citation type="submission" date="2014-05" db="EMBL/GenBank/DDBJ databases">
        <title>Draft genome sequence of a rare smut relative, Tilletiaria anomala UBC 951.</title>
        <authorList>
            <consortium name="DOE Joint Genome Institute"/>
            <person name="Toome M."/>
            <person name="Kuo A."/>
            <person name="Henrissat B."/>
            <person name="Lipzen A."/>
            <person name="Tritt A."/>
            <person name="Yoshinaga Y."/>
            <person name="Zane M."/>
            <person name="Barry K."/>
            <person name="Grigoriev I.V."/>
            <person name="Spatafora J.W."/>
            <person name="Aimea M.C."/>
        </authorList>
    </citation>
    <scope>NUCLEOTIDE SEQUENCE [LARGE SCALE GENOMIC DNA]</scope>
    <source>
        <strain evidence="1 2">UBC 951</strain>
    </source>
</reference>
<evidence type="ECO:0000313" key="1">
    <source>
        <dbReference type="EMBL" id="KDN49190.1"/>
    </source>
</evidence>
<organism evidence="1 2">
    <name type="scientific">Tilletiaria anomala (strain ATCC 24038 / CBS 436.72 / UBC 951)</name>
    <dbReference type="NCBI Taxonomy" id="1037660"/>
    <lineage>
        <taxon>Eukaryota</taxon>
        <taxon>Fungi</taxon>
        <taxon>Dikarya</taxon>
        <taxon>Basidiomycota</taxon>
        <taxon>Ustilaginomycotina</taxon>
        <taxon>Exobasidiomycetes</taxon>
        <taxon>Georgefischeriales</taxon>
        <taxon>Tilletiariaceae</taxon>
        <taxon>Tilletiaria</taxon>
    </lineage>
</organism>
<dbReference type="RefSeq" id="XP_013244273.1">
    <property type="nucleotide sequence ID" value="XM_013388819.1"/>
</dbReference>
<dbReference type="HOGENOM" id="CLU_1750970_0_0_1"/>
<proteinExistence type="predicted"/>
<dbReference type="EMBL" id="JMSN01000022">
    <property type="protein sequence ID" value="KDN49190.1"/>
    <property type="molecule type" value="Genomic_DNA"/>
</dbReference>
<dbReference type="InParanoid" id="A0A066WEJ9"/>
<protein>
    <submittedName>
        <fullName evidence="1">Uncharacterized protein</fullName>
    </submittedName>
</protein>
<name>A0A066WEJ9_TILAU</name>
<dbReference type="Proteomes" id="UP000027361">
    <property type="component" value="Unassembled WGS sequence"/>
</dbReference>
<comment type="caution">
    <text evidence="1">The sequence shown here is derived from an EMBL/GenBank/DDBJ whole genome shotgun (WGS) entry which is preliminary data.</text>
</comment>
<sequence length="149" mass="16206">MAGRNVEGQGVVRGREWVVALNHVSHLESVDAIHPQRKKRRRRGGTKKCMLVALNSDRKSFNVPTHCIWEPPLSCDNIGLSLHQDILIKTSSSSNSSCVRGSAGDGSGCVHSFLFSKAIHCVPNSGPSKHTTSLNDAQLSLTKHFPLDV</sequence>
<dbReference type="AlphaFoldDB" id="A0A066WEJ9"/>
<gene>
    <name evidence="1" type="ORF">K437DRAFT_78473</name>
</gene>
<keyword evidence="2" id="KW-1185">Reference proteome</keyword>
<accession>A0A066WEJ9</accession>